<keyword evidence="5 8" id="KW-0521">NADP</keyword>
<sequence>MTLAAIVAHDPNLVIGRNGELPWHYSEDLKYFKSVTMGHPLIMGRVVFEELDEKPLPGRENIVLSRSKSYDHVPVFSSIETALQHVRDEELVFVIGGARVYEQLLPEVDKLFVTEIHQSFKGDTYFPEYRHEIGSTWKEIKREQRPELSFVVYERIREEKP</sequence>
<evidence type="ECO:0000256" key="6">
    <source>
        <dbReference type="ARBA" id="ARBA00023002"/>
    </source>
</evidence>
<organism evidence="11 12">
    <name type="scientific">Fodinibius roseus</name>
    <dbReference type="NCBI Taxonomy" id="1194090"/>
    <lineage>
        <taxon>Bacteria</taxon>
        <taxon>Pseudomonadati</taxon>
        <taxon>Balneolota</taxon>
        <taxon>Balneolia</taxon>
        <taxon>Balneolales</taxon>
        <taxon>Balneolaceae</taxon>
        <taxon>Fodinibius</taxon>
    </lineage>
</organism>
<dbReference type="PROSITE" id="PS00075">
    <property type="entry name" value="DHFR_1"/>
    <property type="match status" value="1"/>
</dbReference>
<reference evidence="11 12" key="1">
    <citation type="submission" date="2016-11" db="EMBL/GenBank/DDBJ databases">
        <authorList>
            <person name="Jaros S."/>
            <person name="Januszkiewicz K."/>
            <person name="Wedrychowicz H."/>
        </authorList>
    </citation>
    <scope>NUCLEOTIDE SEQUENCE [LARGE SCALE GENOMIC DNA]</scope>
    <source>
        <strain evidence="11 12">DSM 21986</strain>
    </source>
</reference>
<accession>A0A1M5GUZ1</accession>
<evidence type="ECO:0000256" key="1">
    <source>
        <dbReference type="ARBA" id="ARBA00004903"/>
    </source>
</evidence>
<dbReference type="SUPFAM" id="SSF53597">
    <property type="entry name" value="Dihydrofolate reductase-like"/>
    <property type="match status" value="1"/>
</dbReference>
<comment type="catalytic activity">
    <reaction evidence="8">
        <text>(6S)-5,6,7,8-tetrahydrofolate + NADP(+) = 7,8-dihydrofolate + NADPH + H(+)</text>
        <dbReference type="Rhea" id="RHEA:15009"/>
        <dbReference type="ChEBI" id="CHEBI:15378"/>
        <dbReference type="ChEBI" id="CHEBI:57451"/>
        <dbReference type="ChEBI" id="CHEBI:57453"/>
        <dbReference type="ChEBI" id="CHEBI:57783"/>
        <dbReference type="ChEBI" id="CHEBI:58349"/>
        <dbReference type="EC" id="1.5.1.3"/>
    </reaction>
</comment>
<keyword evidence="6 8" id="KW-0560">Oxidoreductase</keyword>
<protein>
    <recommendedName>
        <fullName evidence="3 8">Dihydrofolate reductase</fullName>
        <ecNumber evidence="3 8">1.5.1.3</ecNumber>
    </recommendedName>
</protein>
<keyword evidence="4 8" id="KW-0554">One-carbon metabolism</keyword>
<dbReference type="EMBL" id="FQUS01000018">
    <property type="protein sequence ID" value="SHG07508.1"/>
    <property type="molecule type" value="Genomic_DNA"/>
</dbReference>
<dbReference type="STRING" id="1194090.SAMN05443144_11842"/>
<comment type="pathway">
    <text evidence="1 8">Cofactor biosynthesis; tetrahydrofolate biosynthesis; 5,6,7,8-tetrahydrofolate from 7,8-dihydrofolate: step 1/1.</text>
</comment>
<evidence type="ECO:0000313" key="12">
    <source>
        <dbReference type="Proteomes" id="UP000184041"/>
    </source>
</evidence>
<dbReference type="InterPro" id="IPR012259">
    <property type="entry name" value="DHFR"/>
</dbReference>
<evidence type="ECO:0000256" key="3">
    <source>
        <dbReference type="ARBA" id="ARBA00012856"/>
    </source>
</evidence>
<name>A0A1M5GUZ1_9BACT</name>
<evidence type="ECO:0000256" key="8">
    <source>
        <dbReference type="PIRNR" id="PIRNR000194"/>
    </source>
</evidence>
<dbReference type="CDD" id="cd00209">
    <property type="entry name" value="DHFR"/>
    <property type="match status" value="1"/>
</dbReference>
<dbReference type="GO" id="GO:0006730">
    <property type="term" value="P:one-carbon metabolic process"/>
    <property type="evidence" value="ECO:0007669"/>
    <property type="project" value="UniProtKB-KW"/>
</dbReference>
<dbReference type="EC" id="1.5.1.3" evidence="3 8"/>
<proteinExistence type="inferred from homology"/>
<evidence type="ECO:0000256" key="7">
    <source>
        <dbReference type="ARBA" id="ARBA00025067"/>
    </source>
</evidence>
<dbReference type="GO" id="GO:0046654">
    <property type="term" value="P:tetrahydrofolate biosynthetic process"/>
    <property type="evidence" value="ECO:0007669"/>
    <property type="project" value="UniProtKB-UniPathway"/>
</dbReference>
<evidence type="ECO:0000256" key="5">
    <source>
        <dbReference type="ARBA" id="ARBA00022857"/>
    </source>
</evidence>
<dbReference type="GO" id="GO:0005829">
    <property type="term" value="C:cytosol"/>
    <property type="evidence" value="ECO:0007669"/>
    <property type="project" value="TreeGrafter"/>
</dbReference>
<evidence type="ECO:0000259" key="10">
    <source>
        <dbReference type="PROSITE" id="PS51330"/>
    </source>
</evidence>
<evidence type="ECO:0000256" key="9">
    <source>
        <dbReference type="RuleBase" id="RU004474"/>
    </source>
</evidence>
<dbReference type="InterPro" id="IPR001796">
    <property type="entry name" value="DHFR_dom"/>
</dbReference>
<feature type="domain" description="DHFR" evidence="10">
    <location>
        <begin position="2"/>
        <end position="161"/>
    </location>
</feature>
<evidence type="ECO:0000256" key="4">
    <source>
        <dbReference type="ARBA" id="ARBA00022563"/>
    </source>
</evidence>
<dbReference type="GO" id="GO:0050661">
    <property type="term" value="F:NADP binding"/>
    <property type="evidence" value="ECO:0007669"/>
    <property type="project" value="InterPro"/>
</dbReference>
<dbReference type="GO" id="GO:0046452">
    <property type="term" value="P:dihydrofolate metabolic process"/>
    <property type="evidence" value="ECO:0007669"/>
    <property type="project" value="TreeGrafter"/>
</dbReference>
<dbReference type="PANTHER" id="PTHR48069">
    <property type="entry name" value="DIHYDROFOLATE REDUCTASE"/>
    <property type="match status" value="1"/>
</dbReference>
<comment type="similarity">
    <text evidence="2 8 9">Belongs to the dihydrofolate reductase family.</text>
</comment>
<dbReference type="Proteomes" id="UP000184041">
    <property type="component" value="Unassembled WGS sequence"/>
</dbReference>
<dbReference type="GO" id="GO:0046655">
    <property type="term" value="P:folic acid metabolic process"/>
    <property type="evidence" value="ECO:0007669"/>
    <property type="project" value="TreeGrafter"/>
</dbReference>
<evidence type="ECO:0000256" key="2">
    <source>
        <dbReference type="ARBA" id="ARBA00009539"/>
    </source>
</evidence>
<evidence type="ECO:0000313" key="11">
    <source>
        <dbReference type="EMBL" id="SHG07508.1"/>
    </source>
</evidence>
<dbReference type="GO" id="GO:0004146">
    <property type="term" value="F:dihydrofolate reductase activity"/>
    <property type="evidence" value="ECO:0007669"/>
    <property type="project" value="UniProtKB-EC"/>
</dbReference>
<dbReference type="InterPro" id="IPR024072">
    <property type="entry name" value="DHFR-like_dom_sf"/>
</dbReference>
<dbReference type="UniPathway" id="UPA00077">
    <property type="reaction ID" value="UER00158"/>
</dbReference>
<dbReference type="RefSeq" id="WP_073066474.1">
    <property type="nucleotide sequence ID" value="NZ_FQUS01000018.1"/>
</dbReference>
<dbReference type="AlphaFoldDB" id="A0A1M5GUZ1"/>
<dbReference type="PRINTS" id="PR00070">
    <property type="entry name" value="DHFR"/>
</dbReference>
<gene>
    <name evidence="11" type="ORF">SAMN05443144_11842</name>
</gene>
<comment type="function">
    <text evidence="7 8">Key enzyme in folate metabolism. Catalyzes an essential reaction for de novo glycine and purine synthesis, and for DNA precursor synthesis.</text>
</comment>
<dbReference type="PANTHER" id="PTHR48069:SF3">
    <property type="entry name" value="DIHYDROFOLATE REDUCTASE"/>
    <property type="match status" value="1"/>
</dbReference>
<dbReference type="PIRSF" id="PIRSF000194">
    <property type="entry name" value="DHFR"/>
    <property type="match status" value="1"/>
</dbReference>
<keyword evidence="12" id="KW-1185">Reference proteome</keyword>
<dbReference type="Gene3D" id="3.40.430.10">
    <property type="entry name" value="Dihydrofolate Reductase, subunit A"/>
    <property type="match status" value="1"/>
</dbReference>
<dbReference type="PROSITE" id="PS51330">
    <property type="entry name" value="DHFR_2"/>
    <property type="match status" value="1"/>
</dbReference>
<dbReference type="Pfam" id="PF00186">
    <property type="entry name" value="DHFR_1"/>
    <property type="match status" value="1"/>
</dbReference>
<dbReference type="OrthoDB" id="9804315at2"/>
<dbReference type="InterPro" id="IPR017925">
    <property type="entry name" value="DHFR_CS"/>
</dbReference>